<evidence type="ECO:0000313" key="1">
    <source>
        <dbReference type="EMBL" id="GMH12793.1"/>
    </source>
</evidence>
<name>A0AAD3XQ14_NEPGR</name>
<accession>A0AAD3XQ14</accession>
<reference evidence="1" key="1">
    <citation type="submission" date="2023-05" db="EMBL/GenBank/DDBJ databases">
        <title>Nepenthes gracilis genome sequencing.</title>
        <authorList>
            <person name="Fukushima K."/>
        </authorList>
    </citation>
    <scope>NUCLEOTIDE SEQUENCE</scope>
    <source>
        <strain evidence="1">SING2019-196</strain>
    </source>
</reference>
<dbReference type="EMBL" id="BSYO01000012">
    <property type="protein sequence ID" value="GMH12793.1"/>
    <property type="molecule type" value="Genomic_DNA"/>
</dbReference>
<comment type="caution">
    <text evidence="1">The sequence shown here is derived from an EMBL/GenBank/DDBJ whole genome shotgun (WGS) entry which is preliminary data.</text>
</comment>
<proteinExistence type="predicted"/>
<dbReference type="Proteomes" id="UP001279734">
    <property type="component" value="Unassembled WGS sequence"/>
</dbReference>
<dbReference type="AlphaFoldDB" id="A0AAD3XQ14"/>
<organism evidence="1 2">
    <name type="scientific">Nepenthes gracilis</name>
    <name type="common">Slender pitcher plant</name>
    <dbReference type="NCBI Taxonomy" id="150966"/>
    <lineage>
        <taxon>Eukaryota</taxon>
        <taxon>Viridiplantae</taxon>
        <taxon>Streptophyta</taxon>
        <taxon>Embryophyta</taxon>
        <taxon>Tracheophyta</taxon>
        <taxon>Spermatophyta</taxon>
        <taxon>Magnoliopsida</taxon>
        <taxon>eudicotyledons</taxon>
        <taxon>Gunneridae</taxon>
        <taxon>Pentapetalae</taxon>
        <taxon>Caryophyllales</taxon>
        <taxon>Nepenthaceae</taxon>
        <taxon>Nepenthes</taxon>
    </lineage>
</organism>
<gene>
    <name evidence="1" type="ORF">Nepgr_014634</name>
</gene>
<sequence length="81" mass="9389">MAESARLGKIPVRGPTQAPEVRVHEHQVLLLQQLQPLATTPLLHGVPKVLDTWRCTEECPSWWQLPEEQEEEQKWQIKISD</sequence>
<evidence type="ECO:0000313" key="2">
    <source>
        <dbReference type="Proteomes" id="UP001279734"/>
    </source>
</evidence>
<keyword evidence="2" id="KW-1185">Reference proteome</keyword>
<protein>
    <submittedName>
        <fullName evidence="1">Uncharacterized protein</fullName>
    </submittedName>
</protein>